<accession>A0ABR2MRT1</accession>
<proteinExistence type="predicted"/>
<dbReference type="Proteomes" id="UP001412067">
    <property type="component" value="Unassembled WGS sequence"/>
</dbReference>
<gene>
    <name evidence="1" type="ORF">KSP40_PGU006604</name>
</gene>
<protein>
    <submittedName>
        <fullName evidence="1">Uncharacterized protein</fullName>
    </submittedName>
</protein>
<evidence type="ECO:0000313" key="1">
    <source>
        <dbReference type="EMBL" id="KAK8965663.1"/>
    </source>
</evidence>
<evidence type="ECO:0000313" key="2">
    <source>
        <dbReference type="Proteomes" id="UP001412067"/>
    </source>
</evidence>
<reference evidence="1 2" key="1">
    <citation type="journal article" date="2022" name="Nat. Plants">
        <title>Genomes of leafy and leafless Platanthera orchids illuminate the evolution of mycoheterotrophy.</title>
        <authorList>
            <person name="Li M.H."/>
            <person name="Liu K.W."/>
            <person name="Li Z."/>
            <person name="Lu H.C."/>
            <person name="Ye Q.L."/>
            <person name="Zhang D."/>
            <person name="Wang J.Y."/>
            <person name="Li Y.F."/>
            <person name="Zhong Z.M."/>
            <person name="Liu X."/>
            <person name="Yu X."/>
            <person name="Liu D.K."/>
            <person name="Tu X.D."/>
            <person name="Liu B."/>
            <person name="Hao Y."/>
            <person name="Liao X.Y."/>
            <person name="Jiang Y.T."/>
            <person name="Sun W.H."/>
            <person name="Chen J."/>
            <person name="Chen Y.Q."/>
            <person name="Ai Y."/>
            <person name="Zhai J.W."/>
            <person name="Wu S.S."/>
            <person name="Zhou Z."/>
            <person name="Hsiao Y.Y."/>
            <person name="Wu W.L."/>
            <person name="Chen Y.Y."/>
            <person name="Lin Y.F."/>
            <person name="Hsu J.L."/>
            <person name="Li C.Y."/>
            <person name="Wang Z.W."/>
            <person name="Zhao X."/>
            <person name="Zhong W.Y."/>
            <person name="Ma X.K."/>
            <person name="Ma L."/>
            <person name="Huang J."/>
            <person name="Chen G.Z."/>
            <person name="Huang M.Z."/>
            <person name="Huang L."/>
            <person name="Peng D.H."/>
            <person name="Luo Y.B."/>
            <person name="Zou S.Q."/>
            <person name="Chen S.P."/>
            <person name="Lan S."/>
            <person name="Tsai W.C."/>
            <person name="Van de Peer Y."/>
            <person name="Liu Z.J."/>
        </authorList>
    </citation>
    <scope>NUCLEOTIDE SEQUENCE [LARGE SCALE GENOMIC DNA]</scope>
    <source>
        <strain evidence="1">Lor288</strain>
    </source>
</reference>
<keyword evidence="2" id="KW-1185">Reference proteome</keyword>
<organism evidence="1 2">
    <name type="scientific">Platanthera guangdongensis</name>
    <dbReference type="NCBI Taxonomy" id="2320717"/>
    <lineage>
        <taxon>Eukaryota</taxon>
        <taxon>Viridiplantae</taxon>
        <taxon>Streptophyta</taxon>
        <taxon>Embryophyta</taxon>
        <taxon>Tracheophyta</taxon>
        <taxon>Spermatophyta</taxon>
        <taxon>Magnoliopsida</taxon>
        <taxon>Liliopsida</taxon>
        <taxon>Asparagales</taxon>
        <taxon>Orchidaceae</taxon>
        <taxon>Orchidoideae</taxon>
        <taxon>Orchideae</taxon>
        <taxon>Orchidinae</taxon>
        <taxon>Platanthera</taxon>
    </lineage>
</organism>
<sequence>MFVGQIAASRFFLMVPEDLGIHDSIASMNWRLEEDQAVKLDLLQIAFTILIDAGDECADNILEHADLEEFAVNSFDILDFNY</sequence>
<comment type="caution">
    <text evidence="1">The sequence shown here is derived from an EMBL/GenBank/DDBJ whole genome shotgun (WGS) entry which is preliminary data.</text>
</comment>
<dbReference type="EMBL" id="JBBWWR010000006">
    <property type="protein sequence ID" value="KAK8965663.1"/>
    <property type="molecule type" value="Genomic_DNA"/>
</dbReference>
<name>A0ABR2MRT1_9ASPA</name>